<keyword evidence="2" id="KW-1185">Reference proteome</keyword>
<protein>
    <submittedName>
        <fullName evidence="1">Uncharacterized protein</fullName>
    </submittedName>
</protein>
<proteinExistence type="predicted"/>
<evidence type="ECO:0000313" key="2">
    <source>
        <dbReference type="Proteomes" id="UP001597400"/>
    </source>
</evidence>
<name>A0ABW4TYV8_9SPHN</name>
<organism evidence="1 2">
    <name type="scientific">Sphingomonas arantia</name>
    <dbReference type="NCBI Taxonomy" id="1460676"/>
    <lineage>
        <taxon>Bacteria</taxon>
        <taxon>Pseudomonadati</taxon>
        <taxon>Pseudomonadota</taxon>
        <taxon>Alphaproteobacteria</taxon>
        <taxon>Sphingomonadales</taxon>
        <taxon>Sphingomonadaceae</taxon>
        <taxon>Sphingomonas</taxon>
    </lineage>
</organism>
<comment type="caution">
    <text evidence="1">The sequence shown here is derived from an EMBL/GenBank/DDBJ whole genome shotgun (WGS) entry which is preliminary data.</text>
</comment>
<gene>
    <name evidence="1" type="ORF">ACFSGX_13010</name>
</gene>
<evidence type="ECO:0000313" key="1">
    <source>
        <dbReference type="EMBL" id="MFD1951688.1"/>
    </source>
</evidence>
<sequence length="64" mass="7576">MKDEDCDMAMDDDGQDETAYLEQRAAWHRDRASEAREDSTRALHEKFSRMYDARIQSRTSTFDL</sequence>
<dbReference type="RefSeq" id="WP_380930516.1">
    <property type="nucleotide sequence ID" value="NZ_JBHUGS010000003.1"/>
</dbReference>
<accession>A0ABW4TYV8</accession>
<dbReference type="EMBL" id="JBHUGS010000003">
    <property type="protein sequence ID" value="MFD1951688.1"/>
    <property type="molecule type" value="Genomic_DNA"/>
</dbReference>
<reference evidence="2" key="1">
    <citation type="journal article" date="2019" name="Int. J. Syst. Evol. Microbiol.">
        <title>The Global Catalogue of Microorganisms (GCM) 10K type strain sequencing project: providing services to taxonomists for standard genome sequencing and annotation.</title>
        <authorList>
            <consortium name="The Broad Institute Genomics Platform"/>
            <consortium name="The Broad Institute Genome Sequencing Center for Infectious Disease"/>
            <person name="Wu L."/>
            <person name="Ma J."/>
        </authorList>
    </citation>
    <scope>NUCLEOTIDE SEQUENCE [LARGE SCALE GENOMIC DNA]</scope>
    <source>
        <strain evidence="2">CGMCC 1.12702</strain>
    </source>
</reference>
<dbReference type="Proteomes" id="UP001597400">
    <property type="component" value="Unassembled WGS sequence"/>
</dbReference>